<name>A0A918X6S2_9ACTN</name>
<evidence type="ECO:0000313" key="3">
    <source>
        <dbReference type="Proteomes" id="UP000654947"/>
    </source>
</evidence>
<proteinExistence type="predicted"/>
<protein>
    <submittedName>
        <fullName evidence="2">Uncharacterized protein</fullName>
    </submittedName>
</protein>
<reference evidence="2 3" key="1">
    <citation type="journal article" date="2014" name="Int. J. Syst. Evol. Microbiol.">
        <title>Complete genome sequence of Corynebacterium casei LMG S-19264T (=DSM 44701T), isolated from a smear-ripened cheese.</title>
        <authorList>
            <consortium name="US DOE Joint Genome Institute (JGI-PGF)"/>
            <person name="Walter F."/>
            <person name="Albersmeier A."/>
            <person name="Kalinowski J."/>
            <person name="Ruckert C."/>
        </authorList>
    </citation>
    <scope>NUCLEOTIDE SEQUENCE [LARGE SCALE GENOMIC DNA]</scope>
    <source>
        <strain evidence="2 3">KCTC 19473</strain>
    </source>
</reference>
<comment type="caution">
    <text evidence="2">The sequence shown here is derived from an EMBL/GenBank/DDBJ whole genome shotgun (WGS) entry which is preliminary data.</text>
</comment>
<gene>
    <name evidence="2" type="ORF">GCM10007147_03840</name>
</gene>
<accession>A0A918X6S2</accession>
<dbReference type="Proteomes" id="UP000654947">
    <property type="component" value="Unassembled WGS sequence"/>
</dbReference>
<feature type="compositionally biased region" description="Pro residues" evidence="1">
    <location>
        <begin position="96"/>
        <end position="106"/>
    </location>
</feature>
<dbReference type="RefSeq" id="WP_193517187.1">
    <property type="nucleotide sequence ID" value="NZ_BMXL01000001.1"/>
</dbReference>
<feature type="region of interest" description="Disordered" evidence="1">
    <location>
        <begin position="82"/>
        <end position="106"/>
    </location>
</feature>
<sequence length="106" mass="10892">MSVTPSSPEPAAPRVPGATGGEPGPLGEVDRSERALSALTRILNERHTQLGIARRSGHDLPPASWALREHLSAATRVLSRVTGHLRESGQGAGPTAPRPPDGPGAG</sequence>
<evidence type="ECO:0000313" key="2">
    <source>
        <dbReference type="EMBL" id="GHD15915.1"/>
    </source>
</evidence>
<evidence type="ECO:0000256" key="1">
    <source>
        <dbReference type="SAM" id="MobiDB-lite"/>
    </source>
</evidence>
<keyword evidence="3" id="KW-1185">Reference proteome</keyword>
<feature type="region of interest" description="Disordered" evidence="1">
    <location>
        <begin position="1"/>
        <end position="33"/>
    </location>
</feature>
<dbReference type="EMBL" id="BMXL01000001">
    <property type="protein sequence ID" value="GHD15915.1"/>
    <property type="molecule type" value="Genomic_DNA"/>
</dbReference>
<dbReference type="AlphaFoldDB" id="A0A918X6S2"/>
<organism evidence="2 3">
    <name type="scientific">Nocardiopsis kunsanensis</name>
    <dbReference type="NCBI Taxonomy" id="141693"/>
    <lineage>
        <taxon>Bacteria</taxon>
        <taxon>Bacillati</taxon>
        <taxon>Actinomycetota</taxon>
        <taxon>Actinomycetes</taxon>
        <taxon>Streptosporangiales</taxon>
        <taxon>Nocardiopsidaceae</taxon>
        <taxon>Nocardiopsis</taxon>
    </lineage>
</organism>